<dbReference type="PROSITE" id="PS00101">
    <property type="entry name" value="HEXAPEP_TRANSFERASES"/>
    <property type="match status" value="1"/>
</dbReference>
<accession>A0A087D7U1</accession>
<dbReference type="GO" id="GO:0008870">
    <property type="term" value="F:galactoside O-acetyltransferase activity"/>
    <property type="evidence" value="ECO:0007669"/>
    <property type="project" value="TreeGrafter"/>
</dbReference>
<gene>
    <name evidence="7" type="ORF">BSCA_1959</name>
</gene>
<dbReference type="Pfam" id="PF12464">
    <property type="entry name" value="Mac"/>
    <property type="match status" value="1"/>
</dbReference>
<keyword evidence="2 5" id="KW-0808">Transferase</keyword>
<dbReference type="Proteomes" id="UP000029033">
    <property type="component" value="Unassembled WGS sequence"/>
</dbReference>
<dbReference type="Gene3D" id="2.160.10.10">
    <property type="entry name" value="Hexapeptide repeat proteins"/>
    <property type="match status" value="1"/>
</dbReference>
<evidence type="ECO:0000256" key="2">
    <source>
        <dbReference type="ARBA" id="ARBA00022679"/>
    </source>
</evidence>
<dbReference type="eggNOG" id="COG0110">
    <property type="taxonomic scope" value="Bacteria"/>
</dbReference>
<proteinExistence type="inferred from homology"/>
<keyword evidence="8" id="KW-1185">Reference proteome</keyword>
<dbReference type="PANTHER" id="PTHR43017:SF1">
    <property type="entry name" value="ACETYLTRANSFERASE YJL218W-RELATED"/>
    <property type="match status" value="1"/>
</dbReference>
<name>A0A087D7U1_9BIFI</name>
<comment type="caution">
    <text evidence="7">The sequence shown here is derived from an EMBL/GenBank/DDBJ whole genome shotgun (WGS) entry which is preliminary data.</text>
</comment>
<protein>
    <recommendedName>
        <fullName evidence="5">Acetyltransferase</fullName>
        <ecNumber evidence="5">2.3.1.-</ecNumber>
    </recommendedName>
</protein>
<dbReference type="InterPro" id="IPR018357">
    <property type="entry name" value="Hexapep_transf_CS"/>
</dbReference>
<evidence type="ECO:0000259" key="6">
    <source>
        <dbReference type="SMART" id="SM01266"/>
    </source>
</evidence>
<dbReference type="FunFam" id="2.160.10.10:FF:000025">
    <property type="entry name" value="Hexapeptide-repeat containing-acetyltransferase"/>
    <property type="match status" value="1"/>
</dbReference>
<evidence type="ECO:0000256" key="4">
    <source>
        <dbReference type="ARBA" id="ARBA00023315"/>
    </source>
</evidence>
<evidence type="ECO:0000256" key="3">
    <source>
        <dbReference type="ARBA" id="ARBA00022737"/>
    </source>
</evidence>
<dbReference type="EMBL" id="JGZO01000022">
    <property type="protein sequence ID" value="KFI91591.1"/>
    <property type="molecule type" value="Genomic_DNA"/>
</dbReference>
<reference evidence="7 8" key="1">
    <citation type="submission" date="2014-03" db="EMBL/GenBank/DDBJ databases">
        <title>Genomics of Bifidobacteria.</title>
        <authorList>
            <person name="Ventura M."/>
            <person name="Milani C."/>
            <person name="Lugli G.A."/>
        </authorList>
    </citation>
    <scope>NUCLEOTIDE SEQUENCE [LARGE SCALE GENOMIC DNA]</scope>
    <source>
        <strain evidence="7 8">LMG 21589</strain>
    </source>
</reference>
<dbReference type="InterPro" id="IPR024688">
    <property type="entry name" value="Mac_dom"/>
</dbReference>
<dbReference type="InterPro" id="IPR011004">
    <property type="entry name" value="Trimer_LpxA-like_sf"/>
</dbReference>
<dbReference type="SUPFAM" id="SSF51161">
    <property type="entry name" value="Trimeric LpxA-like enzymes"/>
    <property type="match status" value="1"/>
</dbReference>
<dbReference type="EC" id="2.3.1.-" evidence="5"/>
<dbReference type="SMART" id="SM01266">
    <property type="entry name" value="Mac"/>
    <property type="match status" value="1"/>
</dbReference>
<dbReference type="CDD" id="cd03357">
    <property type="entry name" value="LbH_MAT_GAT"/>
    <property type="match status" value="1"/>
</dbReference>
<dbReference type="PANTHER" id="PTHR43017">
    <property type="entry name" value="GALACTOSIDE O-ACETYLTRANSFERASE"/>
    <property type="match status" value="1"/>
</dbReference>
<comment type="similarity">
    <text evidence="1 5">Belongs to the transferase hexapeptide repeat family.</text>
</comment>
<dbReference type="Pfam" id="PF00132">
    <property type="entry name" value="Hexapep"/>
    <property type="match status" value="1"/>
</dbReference>
<organism evidence="7 8">
    <name type="scientific">Bifidobacterium scardovii</name>
    <dbReference type="NCBI Taxonomy" id="158787"/>
    <lineage>
        <taxon>Bacteria</taxon>
        <taxon>Bacillati</taxon>
        <taxon>Actinomycetota</taxon>
        <taxon>Actinomycetes</taxon>
        <taxon>Bifidobacteriales</taxon>
        <taxon>Bifidobacteriaceae</taxon>
        <taxon>Bifidobacterium</taxon>
    </lineage>
</organism>
<dbReference type="InterPro" id="IPR039369">
    <property type="entry name" value="LacA-like"/>
</dbReference>
<sequence>MTDPQTPEAGRQAAPVPPMTDELRAKMAPMYSGDVYLPDDMEDFFAVQAAQRDLQLELNATPLTDRPRRAALMKAFFGAAGENLYLECPVYANWGCNTYWGAHCYANFNLTLVDDGEIFIGDHTMIGPNVTLVATGHPVRPDLRRIYAQYSLPIHIGANVWIGANVTVLPGVTIGDNAVIGAGSLVTKDIPADTVAYGSPCRVVREINEHDDVYYWRDRKLGERFAR</sequence>
<keyword evidence="3" id="KW-0677">Repeat</keyword>
<evidence type="ECO:0000313" key="8">
    <source>
        <dbReference type="Proteomes" id="UP000029033"/>
    </source>
</evidence>
<dbReference type="AlphaFoldDB" id="A0A087D7U1"/>
<keyword evidence="4 5" id="KW-0012">Acyltransferase</keyword>
<evidence type="ECO:0000256" key="5">
    <source>
        <dbReference type="RuleBase" id="RU367021"/>
    </source>
</evidence>
<dbReference type="InterPro" id="IPR001451">
    <property type="entry name" value="Hexapep"/>
</dbReference>
<evidence type="ECO:0000313" key="7">
    <source>
        <dbReference type="EMBL" id="KFI91591.1"/>
    </source>
</evidence>
<feature type="domain" description="Maltose/galactoside acetyltransferase" evidence="6">
    <location>
        <begin position="27"/>
        <end position="82"/>
    </location>
</feature>
<evidence type="ECO:0000256" key="1">
    <source>
        <dbReference type="ARBA" id="ARBA00007274"/>
    </source>
</evidence>